<gene>
    <name evidence="4" type="primary">sru-19</name>
    <name evidence="2" type="synonym">Cbr-sru-19</name>
    <name evidence="4" type="ORF">CBG03349</name>
    <name evidence="2" type="ORF">CBG_03349</name>
</gene>
<feature type="transmembrane region" description="Helical" evidence="1">
    <location>
        <begin position="67"/>
        <end position="90"/>
    </location>
</feature>
<dbReference type="OMA" id="CLILNWI"/>
<dbReference type="PANTHER" id="PTHR46045:SF8">
    <property type="entry name" value="SERPENTINE RECEPTOR, CLASS U"/>
    <property type="match status" value="1"/>
</dbReference>
<dbReference type="EMBL" id="HE601244">
    <property type="protein sequence ID" value="CAP24256.1"/>
    <property type="molecule type" value="Genomic_DNA"/>
</dbReference>
<dbReference type="WormBase" id="CBG03349">
    <property type="protein sequence ID" value="CBP14694"/>
    <property type="gene ID" value="WBGene00026225"/>
    <property type="gene designation" value="Cbr-sru-19"/>
</dbReference>
<name>A8WUU4_CAEBR</name>
<feature type="transmembrane region" description="Helical" evidence="1">
    <location>
        <begin position="254"/>
        <end position="279"/>
    </location>
</feature>
<keyword evidence="1" id="KW-0812">Transmembrane</keyword>
<keyword evidence="3" id="KW-1185">Reference proteome</keyword>
<dbReference type="eggNOG" id="ENOG502TG0Y">
    <property type="taxonomic scope" value="Eukaryota"/>
</dbReference>
<dbReference type="RefSeq" id="XP_002633672.1">
    <property type="nucleotide sequence ID" value="XM_002633626.1"/>
</dbReference>
<feature type="transmembrane region" description="Helical" evidence="1">
    <location>
        <begin position="120"/>
        <end position="142"/>
    </location>
</feature>
<evidence type="ECO:0000313" key="4">
    <source>
        <dbReference type="WormBase" id="CBG03349"/>
    </source>
</evidence>
<dbReference type="Gene3D" id="1.20.1070.10">
    <property type="entry name" value="Rhodopsin 7-helix transmembrane proteins"/>
    <property type="match status" value="1"/>
</dbReference>
<dbReference type="InParanoid" id="A8WUU4"/>
<keyword evidence="1" id="KW-0472">Membrane</keyword>
<dbReference type="CTD" id="8575668"/>
<organism evidence="2 3">
    <name type="scientific">Caenorhabditis briggsae</name>
    <dbReference type="NCBI Taxonomy" id="6238"/>
    <lineage>
        <taxon>Eukaryota</taxon>
        <taxon>Metazoa</taxon>
        <taxon>Ecdysozoa</taxon>
        <taxon>Nematoda</taxon>
        <taxon>Chromadorea</taxon>
        <taxon>Rhabditida</taxon>
        <taxon>Rhabditina</taxon>
        <taxon>Rhabditomorpha</taxon>
        <taxon>Rhabditoidea</taxon>
        <taxon>Rhabditidae</taxon>
        <taxon>Peloderinae</taxon>
        <taxon>Caenorhabditis</taxon>
    </lineage>
</organism>
<keyword evidence="1" id="KW-1133">Transmembrane helix</keyword>
<accession>A8WUU4</accession>
<proteinExistence type="predicted"/>
<dbReference type="InterPro" id="IPR003839">
    <property type="entry name" value="7TM_GPCR_serpentine_rcpt_Sru"/>
</dbReference>
<dbReference type="KEGG" id="cbr:CBG_03349"/>
<dbReference type="GeneID" id="8575668"/>
<sequence>MSNKELGIVVNLNSSYTDFQFNPYTITCFLAFAPFVYIIPTFIIVFRIIRKFLRNVFRKKDPSFNRHVFIVLVLSQFSNIGFFLADLFVMRVPSTGMMTSWCYRQEPNEFLKILFISQSYFNYCAMLYPVLFSIIRLVITYLPNRHNDINTKILKYSIPLIHIWPLLFNLYLIPALGVCRQHFAPYKLGAVYVHIINSWRGMMGAPFTVLNSAVWLTVCLILNWILYRKLRELKSLSQSSSQTSQINKNRTIEISLSITTFAMLSAYIAHLIFLGAFLIDYDVATYLVVIRPFGFDLELCAAPWVFYLTHPAFRKRKDSKIVVAANKKTIKSVDY</sequence>
<feature type="transmembrane region" description="Helical" evidence="1">
    <location>
        <begin position="203"/>
        <end position="227"/>
    </location>
</feature>
<feature type="transmembrane region" description="Helical" evidence="1">
    <location>
        <begin position="163"/>
        <end position="183"/>
    </location>
</feature>
<dbReference type="HOGENOM" id="CLU_049496_0_0_1"/>
<dbReference type="AlphaFoldDB" id="A8WUU4"/>
<reference evidence="2 3" key="2">
    <citation type="journal article" date="2011" name="PLoS Genet.">
        <title>Caenorhabditis briggsae recombinant inbred line genotypes reveal inter-strain incompatibility and the evolution of recombination.</title>
        <authorList>
            <person name="Ross J.A."/>
            <person name="Koboldt D.C."/>
            <person name="Staisch J.E."/>
            <person name="Chamberlin H.M."/>
            <person name="Gupta B.P."/>
            <person name="Miller R.D."/>
            <person name="Baird S.E."/>
            <person name="Haag E.S."/>
        </authorList>
    </citation>
    <scope>NUCLEOTIDE SEQUENCE [LARGE SCALE GENOMIC DNA]</scope>
    <source>
        <strain evidence="2 3">AF16</strain>
    </source>
</reference>
<dbReference type="FunCoup" id="A8WUU4">
    <property type="interactions" value="2"/>
</dbReference>
<feature type="transmembrane region" description="Helical" evidence="1">
    <location>
        <begin position="24"/>
        <end position="46"/>
    </location>
</feature>
<reference evidence="2 3" key="1">
    <citation type="journal article" date="2003" name="PLoS Biol.">
        <title>The genome sequence of Caenorhabditis briggsae: a platform for comparative genomics.</title>
        <authorList>
            <person name="Stein L.D."/>
            <person name="Bao Z."/>
            <person name="Blasiar D."/>
            <person name="Blumenthal T."/>
            <person name="Brent M.R."/>
            <person name="Chen N."/>
            <person name="Chinwalla A."/>
            <person name="Clarke L."/>
            <person name="Clee C."/>
            <person name="Coghlan A."/>
            <person name="Coulson A."/>
            <person name="D'Eustachio P."/>
            <person name="Fitch D.H."/>
            <person name="Fulton L.A."/>
            <person name="Fulton R.E."/>
            <person name="Griffiths-Jones S."/>
            <person name="Harris T.W."/>
            <person name="Hillier L.W."/>
            <person name="Kamath R."/>
            <person name="Kuwabara P.E."/>
            <person name="Mardis E.R."/>
            <person name="Marra M.A."/>
            <person name="Miner T.L."/>
            <person name="Minx P."/>
            <person name="Mullikin J.C."/>
            <person name="Plumb R.W."/>
            <person name="Rogers J."/>
            <person name="Schein J.E."/>
            <person name="Sohrmann M."/>
            <person name="Spieth J."/>
            <person name="Stajich J.E."/>
            <person name="Wei C."/>
            <person name="Willey D."/>
            <person name="Wilson R.K."/>
            <person name="Durbin R."/>
            <person name="Waterston R.H."/>
        </authorList>
    </citation>
    <scope>NUCLEOTIDE SEQUENCE [LARGE SCALE GENOMIC DNA]</scope>
    <source>
        <strain evidence="2 3">AF16</strain>
    </source>
</reference>
<dbReference type="Pfam" id="PF10322">
    <property type="entry name" value="7TM_GPCR_Sru"/>
    <property type="match status" value="1"/>
</dbReference>
<evidence type="ECO:0000313" key="2">
    <source>
        <dbReference type="EMBL" id="CAP24256.1"/>
    </source>
</evidence>
<protein>
    <submittedName>
        <fullName evidence="2">Protein CBR-SRU-19</fullName>
    </submittedName>
</protein>
<dbReference type="PANTHER" id="PTHR46045">
    <property type="entry name" value="SERPENTINE RECEPTOR, CLASS U-RELATED"/>
    <property type="match status" value="1"/>
</dbReference>
<dbReference type="Proteomes" id="UP000008549">
    <property type="component" value="Unassembled WGS sequence"/>
</dbReference>
<evidence type="ECO:0000313" key="3">
    <source>
        <dbReference type="Proteomes" id="UP000008549"/>
    </source>
</evidence>
<feature type="transmembrane region" description="Helical" evidence="1">
    <location>
        <begin position="285"/>
        <end position="307"/>
    </location>
</feature>
<evidence type="ECO:0000256" key="1">
    <source>
        <dbReference type="SAM" id="Phobius"/>
    </source>
</evidence>